<dbReference type="PANTHER" id="PTHR36558:SF1">
    <property type="entry name" value="RESTRICTION ENDONUCLEASE DOMAIN-CONTAINING PROTEIN-RELATED"/>
    <property type="match status" value="1"/>
</dbReference>
<reference evidence="2 3" key="1">
    <citation type="submission" date="2022-10" db="EMBL/GenBank/DDBJ databases">
        <title>Luteolibacter flavescens strain MCCC 1K03193, whole genome shotgun sequencing project.</title>
        <authorList>
            <person name="Zhao G."/>
            <person name="Shen L."/>
        </authorList>
    </citation>
    <scope>NUCLEOTIDE SEQUENCE [LARGE SCALE GENOMIC DNA]</scope>
    <source>
        <strain evidence="2 3">MCCC 1K03193</strain>
    </source>
</reference>
<evidence type="ECO:0000313" key="2">
    <source>
        <dbReference type="EMBL" id="MCW1886924.1"/>
    </source>
</evidence>
<dbReference type="CDD" id="cd06260">
    <property type="entry name" value="DUF820-like"/>
    <property type="match status" value="1"/>
</dbReference>
<feature type="domain" description="Putative restriction endonuclease" evidence="1">
    <location>
        <begin position="8"/>
        <end position="157"/>
    </location>
</feature>
<keyword evidence="3" id="KW-1185">Reference proteome</keyword>
<evidence type="ECO:0000313" key="3">
    <source>
        <dbReference type="Proteomes" id="UP001207930"/>
    </source>
</evidence>
<keyword evidence="2" id="KW-0255">Endonuclease</keyword>
<sequence>MTGLTTVADYLDAEKSAEGKHEFVGGFVFAMPSFSNRHNTIAGNAFAILHDRVRGGSFQAFNSSTKVRIQLPDHNRFYYPDAMVVCNPNALGDHFQDQPVVVIEVMSESTRRADLGGKRDAYLRISALKVLLLVEPDMALVTVHRRRAEGGFAVEHHHGLEASIPLAEIDTSLSLAELYDRAGIED</sequence>
<keyword evidence="2" id="KW-0540">Nuclease</keyword>
<accession>A0ABT3FUP4</accession>
<dbReference type="RefSeq" id="WP_264502879.1">
    <property type="nucleotide sequence ID" value="NZ_JAPDDS010000013.1"/>
</dbReference>
<keyword evidence="2" id="KW-0378">Hydrolase</keyword>
<dbReference type="Pfam" id="PF05685">
    <property type="entry name" value="Uma2"/>
    <property type="match status" value="1"/>
</dbReference>
<dbReference type="Gene3D" id="3.90.1570.10">
    <property type="entry name" value="tt1808, chain A"/>
    <property type="match status" value="1"/>
</dbReference>
<organism evidence="2 3">
    <name type="scientific">Luteolibacter flavescens</name>
    <dbReference type="NCBI Taxonomy" id="1859460"/>
    <lineage>
        <taxon>Bacteria</taxon>
        <taxon>Pseudomonadati</taxon>
        <taxon>Verrucomicrobiota</taxon>
        <taxon>Verrucomicrobiia</taxon>
        <taxon>Verrucomicrobiales</taxon>
        <taxon>Verrucomicrobiaceae</taxon>
        <taxon>Luteolibacter</taxon>
    </lineage>
</organism>
<dbReference type="Proteomes" id="UP001207930">
    <property type="component" value="Unassembled WGS sequence"/>
</dbReference>
<dbReference type="InterPro" id="IPR008538">
    <property type="entry name" value="Uma2"/>
</dbReference>
<name>A0ABT3FUP4_9BACT</name>
<dbReference type="InterPro" id="IPR012296">
    <property type="entry name" value="Nuclease_put_TT1808"/>
</dbReference>
<proteinExistence type="predicted"/>
<dbReference type="SUPFAM" id="SSF52980">
    <property type="entry name" value="Restriction endonuclease-like"/>
    <property type="match status" value="1"/>
</dbReference>
<dbReference type="InterPro" id="IPR011335">
    <property type="entry name" value="Restrct_endonuc-II-like"/>
</dbReference>
<gene>
    <name evidence="2" type="ORF">OKA04_19445</name>
</gene>
<dbReference type="PANTHER" id="PTHR36558">
    <property type="entry name" value="GLR1098 PROTEIN"/>
    <property type="match status" value="1"/>
</dbReference>
<protein>
    <submittedName>
        <fullName evidence="2">Uma2 family endonuclease</fullName>
    </submittedName>
</protein>
<comment type="caution">
    <text evidence="2">The sequence shown here is derived from an EMBL/GenBank/DDBJ whole genome shotgun (WGS) entry which is preliminary data.</text>
</comment>
<dbReference type="EMBL" id="JAPDDS010000013">
    <property type="protein sequence ID" value="MCW1886924.1"/>
    <property type="molecule type" value="Genomic_DNA"/>
</dbReference>
<evidence type="ECO:0000259" key="1">
    <source>
        <dbReference type="Pfam" id="PF05685"/>
    </source>
</evidence>
<dbReference type="GO" id="GO:0004519">
    <property type="term" value="F:endonuclease activity"/>
    <property type="evidence" value="ECO:0007669"/>
    <property type="project" value="UniProtKB-KW"/>
</dbReference>